<organism evidence="6 7">
    <name type="scientific">Meleagris gallopavo</name>
    <name type="common">Wild turkey</name>
    <dbReference type="NCBI Taxonomy" id="9103"/>
    <lineage>
        <taxon>Eukaryota</taxon>
        <taxon>Metazoa</taxon>
        <taxon>Chordata</taxon>
        <taxon>Craniata</taxon>
        <taxon>Vertebrata</taxon>
        <taxon>Euteleostomi</taxon>
        <taxon>Archelosauria</taxon>
        <taxon>Archosauria</taxon>
        <taxon>Dinosauria</taxon>
        <taxon>Saurischia</taxon>
        <taxon>Theropoda</taxon>
        <taxon>Coelurosauria</taxon>
        <taxon>Aves</taxon>
        <taxon>Neognathae</taxon>
        <taxon>Galloanserae</taxon>
        <taxon>Galliformes</taxon>
        <taxon>Phasianidae</taxon>
        <taxon>Meleagridinae</taxon>
        <taxon>Meleagris</taxon>
    </lineage>
</organism>
<dbReference type="PANTHER" id="PTHR21681">
    <property type="entry name" value="EUKARYOTIC TRANSLATION INITIATION FACTOR 3 SUBUNIT J"/>
    <property type="match status" value="1"/>
</dbReference>
<dbReference type="Proteomes" id="UP000001645">
    <property type="component" value="Chromosome 12"/>
</dbReference>
<dbReference type="InterPro" id="IPR013906">
    <property type="entry name" value="eIF3j"/>
</dbReference>
<evidence type="ECO:0000313" key="7">
    <source>
        <dbReference type="Proteomes" id="UP000001645"/>
    </source>
</evidence>
<keyword evidence="1" id="KW-0963">Cytoplasm</keyword>
<dbReference type="GO" id="GO:0003743">
    <property type="term" value="F:translation initiation factor activity"/>
    <property type="evidence" value="ECO:0007669"/>
    <property type="project" value="UniProtKB-KW"/>
</dbReference>
<evidence type="ECO:0000256" key="4">
    <source>
        <dbReference type="ARBA" id="ARBA00023054"/>
    </source>
</evidence>
<dbReference type="GeneTree" id="ENSGT00390000018400"/>
<evidence type="ECO:0000256" key="5">
    <source>
        <dbReference type="ARBA" id="ARBA00065260"/>
    </source>
</evidence>
<evidence type="ECO:0000313" key="6">
    <source>
        <dbReference type="Ensembl" id="ENSMGAP00000020676.1"/>
    </source>
</evidence>
<comment type="subunit">
    <text evidence="5">Component of the eukaryotic translation initiation factor 3 (eIF-3) complex, which is composed of 13 subunits: EIF3A, EIF3B, EIF3C, EIF3D, EIF3E, EIF3F, EIF3G, EIF3H, EIF3I, EIF3J, EIF3K, EIF3L and EIF3M. The eIF-3 complex appears to include 3 stable modules: module A is composed of EIF3A, EIF3B, EIF3G and EIF3I; module B is composed of EIF3F, EIF3H, and EIF3M; and module C is composed of EIF3C, EIF3D, EIF3E, EIF3K and EIF3L. EIF3C of module C binds EIF3B of module A and EIF3H of module B, thereby linking the three modules. EIF3J is a labile subunit that binds to the eIF-3 complex via EIF3B. The eIF-3 complex interacts with RPS6KB1 under conditions of nutrient depletion. Mitogenic stimulation leads to binding and activation of a complex composed of MTOR and RPTOR, leading to phosphorylation and release of RPS6KB1 and binding of EIF4B to eIF-3.</text>
</comment>
<dbReference type="Pfam" id="PF08597">
    <property type="entry name" value="eIF3_subunit"/>
    <property type="match status" value="1"/>
</dbReference>
<accession>A0A803XMD0</accession>
<reference evidence="6 7" key="1">
    <citation type="journal article" date="2010" name="PLoS Biol.">
        <title>Multi-platform next-generation sequencing of the domestic turkey (Meleagris gallopavo): genome assembly and analysis.</title>
        <authorList>
            <person name="Dalloul R.A."/>
            <person name="Long J.A."/>
            <person name="Zimin A.V."/>
            <person name="Aslam L."/>
            <person name="Beal K."/>
            <person name="Blomberg L.A."/>
            <person name="Bouffard P."/>
            <person name="Burt D.W."/>
            <person name="Crasta O."/>
            <person name="Crooijmans R.P."/>
            <person name="Cooper K."/>
            <person name="Coulombe R.A."/>
            <person name="De S."/>
            <person name="Delany M.E."/>
            <person name="Dodgson J.B."/>
            <person name="Dong J.J."/>
            <person name="Evans C."/>
            <person name="Frederickson K.M."/>
            <person name="Flicek P."/>
            <person name="Florea L."/>
            <person name="Folkerts O."/>
            <person name="Groenen M.A."/>
            <person name="Harkins T.T."/>
            <person name="Herrero J."/>
            <person name="Hoffmann S."/>
            <person name="Megens H.J."/>
            <person name="Jiang A."/>
            <person name="de Jong P."/>
            <person name="Kaiser P."/>
            <person name="Kim H."/>
            <person name="Kim K.W."/>
            <person name="Kim S."/>
            <person name="Langenberger D."/>
            <person name="Lee M.K."/>
            <person name="Lee T."/>
            <person name="Mane S."/>
            <person name="Marcais G."/>
            <person name="Marz M."/>
            <person name="McElroy A.P."/>
            <person name="Modise T."/>
            <person name="Nefedov M."/>
            <person name="Notredame C."/>
            <person name="Paton I.R."/>
            <person name="Payne W.S."/>
            <person name="Pertea G."/>
            <person name="Prickett D."/>
            <person name="Puiu D."/>
            <person name="Qioa D."/>
            <person name="Raineri E."/>
            <person name="Ruffier M."/>
            <person name="Salzberg S.L."/>
            <person name="Schatz M.C."/>
            <person name="Scheuring C."/>
            <person name="Schmidt C.J."/>
            <person name="Schroeder S."/>
            <person name="Searle S.M."/>
            <person name="Smith E.J."/>
            <person name="Smith J."/>
            <person name="Sonstegard T.S."/>
            <person name="Stadler P.F."/>
            <person name="Tafer H."/>
            <person name="Tu Z.J."/>
            <person name="Van Tassell C.P."/>
            <person name="Vilella A.J."/>
            <person name="Williams K.P."/>
            <person name="Yorke J.A."/>
            <person name="Zhang L."/>
            <person name="Zhang H.B."/>
            <person name="Zhang X."/>
            <person name="Zhang Y."/>
            <person name="Reed K.M."/>
        </authorList>
    </citation>
    <scope>NUCLEOTIDE SEQUENCE [LARGE SCALE GENOMIC DNA]</scope>
</reference>
<dbReference type="InterPro" id="IPR023194">
    <property type="entry name" value="eIF3-like_dom_sf"/>
</dbReference>
<sequence>MVPEGGRALLNTVVKNQQNFALRNSGLEFSIKGRRALCSQHCPVALQVADLAIALFAEDGGKEALIWQCLMKRGELNVVFFSLLSSFRDHRQCVLTRVPFLAGVNNTCGIDAMNPSSKDDFTEFGKLLKEKITQYEKSLHYASFLEALVRDVCISLEIDDLKKITNSLTVLCSEKQKQEKSKAKKKKKGVVPGGGLKATMKDDLADYGGYDGEYVQEFEDFM</sequence>
<dbReference type="GO" id="GO:0005852">
    <property type="term" value="C:eukaryotic translation initiation factor 3 complex"/>
    <property type="evidence" value="ECO:0007669"/>
    <property type="project" value="Ensembl"/>
</dbReference>
<dbReference type="PANTHER" id="PTHR21681:SF0">
    <property type="entry name" value="EUKARYOTIC TRANSLATION INITIATION FACTOR 3 SUBUNIT J"/>
    <property type="match status" value="1"/>
</dbReference>
<dbReference type="GO" id="GO:0042802">
    <property type="term" value="F:identical protein binding"/>
    <property type="evidence" value="ECO:0007669"/>
    <property type="project" value="Ensembl"/>
</dbReference>
<name>A0A803XMD0_MELGA</name>
<reference evidence="6" key="2">
    <citation type="submission" date="2025-08" db="UniProtKB">
        <authorList>
            <consortium name="Ensembl"/>
        </authorList>
    </citation>
    <scope>IDENTIFICATION</scope>
</reference>
<proteinExistence type="predicted"/>
<evidence type="ECO:0000256" key="2">
    <source>
        <dbReference type="ARBA" id="ARBA00022540"/>
    </source>
</evidence>
<reference evidence="6" key="3">
    <citation type="submission" date="2025-09" db="UniProtKB">
        <authorList>
            <consortium name="Ensembl"/>
        </authorList>
    </citation>
    <scope>IDENTIFICATION</scope>
</reference>
<dbReference type="AlphaFoldDB" id="A0A803XMD0"/>
<dbReference type="FunFam" id="1.10.246.60:FF:000001">
    <property type="entry name" value="Eukaryotic translation initiation factor 3 subunit J"/>
    <property type="match status" value="1"/>
</dbReference>
<keyword evidence="7" id="KW-1185">Reference proteome</keyword>
<dbReference type="Gene3D" id="1.10.246.60">
    <property type="entry name" value="Eukaryotic translation initiation factor 3 like domains"/>
    <property type="match status" value="1"/>
</dbReference>
<dbReference type="InParanoid" id="A0A803XMD0"/>
<gene>
    <name evidence="6" type="primary">EIF3J</name>
</gene>
<dbReference type="Ensembl" id="ENSMGAT00000031242.1">
    <property type="protein sequence ID" value="ENSMGAP00000020676.1"/>
    <property type="gene ID" value="ENSMGAG00000020198.1"/>
</dbReference>
<evidence type="ECO:0000256" key="3">
    <source>
        <dbReference type="ARBA" id="ARBA00022917"/>
    </source>
</evidence>
<evidence type="ECO:0000256" key="1">
    <source>
        <dbReference type="ARBA" id="ARBA00022490"/>
    </source>
</evidence>
<dbReference type="GO" id="GO:0005829">
    <property type="term" value="C:cytosol"/>
    <property type="evidence" value="ECO:0007669"/>
    <property type="project" value="Ensembl"/>
</dbReference>
<keyword evidence="4" id="KW-0175">Coiled coil</keyword>
<dbReference type="OrthoDB" id="20381at2759"/>
<keyword evidence="3" id="KW-0648">Protein biosynthesis</keyword>
<protein>
    <submittedName>
        <fullName evidence="6">Eukaryotic translation initiation factor 3 subunit J</fullName>
    </submittedName>
</protein>
<keyword evidence="2" id="KW-0396">Initiation factor</keyword>